<accession>A0A6A0AR40</accession>
<protein>
    <submittedName>
        <fullName evidence="4">PucR family transcriptional regulator</fullName>
    </submittedName>
</protein>
<comment type="caution">
    <text evidence="4">The sequence shown here is derived from an EMBL/GenBank/DDBJ whole genome shotgun (WGS) entry which is preliminary data.</text>
</comment>
<dbReference type="EMBL" id="BLLG01000001">
    <property type="protein sequence ID" value="GFH33997.1"/>
    <property type="molecule type" value="Genomic_DNA"/>
</dbReference>
<evidence type="ECO:0000313" key="5">
    <source>
        <dbReference type="Proteomes" id="UP000484988"/>
    </source>
</evidence>
<organism evidence="4 5">
    <name type="scientific">Streptomyces pacificus</name>
    <dbReference type="NCBI Taxonomy" id="2705029"/>
    <lineage>
        <taxon>Bacteria</taxon>
        <taxon>Bacillati</taxon>
        <taxon>Actinomycetota</taxon>
        <taxon>Actinomycetes</taxon>
        <taxon>Kitasatosporales</taxon>
        <taxon>Streptomycetaceae</taxon>
        <taxon>Streptomyces</taxon>
    </lineage>
</organism>
<name>A0A6A0AR40_9ACTN</name>
<dbReference type="AlphaFoldDB" id="A0A6A0AR40"/>
<dbReference type="PANTHER" id="PTHR33744:SF1">
    <property type="entry name" value="DNA-BINDING TRANSCRIPTIONAL ACTIVATOR ADER"/>
    <property type="match status" value="1"/>
</dbReference>
<evidence type="ECO:0000313" key="4">
    <source>
        <dbReference type="EMBL" id="GFH33997.1"/>
    </source>
</evidence>
<dbReference type="Pfam" id="PF13556">
    <property type="entry name" value="HTH_30"/>
    <property type="match status" value="1"/>
</dbReference>
<dbReference type="InterPro" id="IPR012914">
    <property type="entry name" value="PucR_dom"/>
</dbReference>
<feature type="domain" description="Purine catabolism PurC-like" evidence="2">
    <location>
        <begin position="89"/>
        <end position="201"/>
    </location>
</feature>
<dbReference type="InterPro" id="IPR025736">
    <property type="entry name" value="PucR_C-HTH_dom"/>
</dbReference>
<dbReference type="Proteomes" id="UP000484988">
    <property type="component" value="Unassembled WGS sequence"/>
</dbReference>
<feature type="region of interest" description="Disordered" evidence="1">
    <location>
        <begin position="1"/>
        <end position="83"/>
    </location>
</feature>
<reference evidence="4 5" key="1">
    <citation type="submission" date="2020-02" db="EMBL/GenBank/DDBJ databases">
        <title>Whole Genome Shotgun Sequence of Streptomyces sp. strain CWH03.</title>
        <authorList>
            <person name="Dohra H."/>
            <person name="Kodani S."/>
            <person name="Yamamura H."/>
        </authorList>
    </citation>
    <scope>NUCLEOTIDE SEQUENCE [LARGE SCALE GENOMIC DNA]</scope>
    <source>
        <strain evidence="4 5">CWH03</strain>
    </source>
</reference>
<dbReference type="PANTHER" id="PTHR33744">
    <property type="entry name" value="CARBOHYDRATE DIACID REGULATOR"/>
    <property type="match status" value="1"/>
</dbReference>
<feature type="region of interest" description="Disordered" evidence="1">
    <location>
        <begin position="281"/>
        <end position="321"/>
    </location>
</feature>
<dbReference type="InterPro" id="IPR051448">
    <property type="entry name" value="CdaR-like_regulators"/>
</dbReference>
<dbReference type="InterPro" id="IPR042070">
    <property type="entry name" value="PucR_C-HTH_sf"/>
</dbReference>
<dbReference type="Gene3D" id="1.10.10.2840">
    <property type="entry name" value="PucR C-terminal helix-turn-helix domain"/>
    <property type="match status" value="1"/>
</dbReference>
<dbReference type="Pfam" id="PF07905">
    <property type="entry name" value="PucR"/>
    <property type="match status" value="1"/>
</dbReference>
<feature type="compositionally biased region" description="Low complexity" evidence="1">
    <location>
        <begin position="1"/>
        <end position="59"/>
    </location>
</feature>
<evidence type="ECO:0000259" key="2">
    <source>
        <dbReference type="Pfam" id="PF07905"/>
    </source>
</evidence>
<feature type="domain" description="PucR C-terminal helix-turn-helix" evidence="3">
    <location>
        <begin position="523"/>
        <end position="580"/>
    </location>
</feature>
<sequence length="582" mass="58417">MPDSAALQGAPAADAASPGPSAAAAPANDSAVPVPAGPSAPAAPTAPTAPTADSAAPFPTGSPVPAGPSAPAASAAPPTPPVPLTALLAREELGLRLLAGTPEPPGAEGVRIRWVHASEMADPYPYLLGGELLLTAGVLLKDPERYAARVAEAGGAAIGFGLAPVYDAVPDALVAACERRGLPLLEVPPKTPFTAVARAVWGLMAQARLREVRRVSEAQQGLAGAAARPDPVPAVLQQLASRLGGWAVLLAPDGSALHVSGRAPSREAREALGRLARVVGPESAGEEPAGDPATAPLRGTAGGRTAQGAAADAARRAPSSAADTAGDVHLAAYALGGEGLVLGIAAEGREPGGHTVAGLAAVLLSLLTAPHRGADASGRTAALVRLLLGGTPAEAVRELGGGPWTVVHGTRPGQPDRIAASALGAALGSALVDTDGARVRVLLCGDRRVEPQPGWTLGVSAPAAAEELGTADAAAARALRRAEATRVPLARQRGTGLGELVAPDEAAVHARTLLAPVADSPALTETLRVWLSLHGSWDRTAVALGVHRNTVRQRIARCGSLLGVDLDDADARMELWFALRYS</sequence>
<feature type="compositionally biased region" description="Low complexity" evidence="1">
    <location>
        <begin position="303"/>
        <end position="321"/>
    </location>
</feature>
<gene>
    <name evidence="4" type="ORF">SCWH03_02020</name>
</gene>
<keyword evidence="5" id="KW-1185">Reference proteome</keyword>
<evidence type="ECO:0000259" key="3">
    <source>
        <dbReference type="Pfam" id="PF13556"/>
    </source>
</evidence>
<evidence type="ECO:0000256" key="1">
    <source>
        <dbReference type="SAM" id="MobiDB-lite"/>
    </source>
</evidence>
<proteinExistence type="predicted"/>